<name>A0ABP9ALB0_9SPHI</name>
<reference evidence="3" key="1">
    <citation type="journal article" date="2019" name="Int. J. Syst. Evol. Microbiol.">
        <title>The Global Catalogue of Microorganisms (GCM) 10K type strain sequencing project: providing services to taxonomists for standard genome sequencing and annotation.</title>
        <authorList>
            <consortium name="The Broad Institute Genomics Platform"/>
            <consortium name="The Broad Institute Genome Sequencing Center for Infectious Disease"/>
            <person name="Wu L."/>
            <person name="Ma J."/>
        </authorList>
    </citation>
    <scope>NUCLEOTIDE SEQUENCE [LARGE SCALE GENOMIC DNA]</scope>
    <source>
        <strain evidence="3">JCM 18200</strain>
    </source>
</reference>
<evidence type="ECO:0000259" key="1">
    <source>
        <dbReference type="Pfam" id="PF03724"/>
    </source>
</evidence>
<proteinExistence type="predicted"/>
<feature type="domain" description="DUF306" evidence="1">
    <location>
        <begin position="6"/>
        <end position="115"/>
    </location>
</feature>
<protein>
    <recommendedName>
        <fullName evidence="1">DUF306 domain-containing protein</fullName>
    </recommendedName>
</protein>
<dbReference type="Pfam" id="PF03724">
    <property type="entry name" value="META"/>
    <property type="match status" value="1"/>
</dbReference>
<accession>A0ABP9ALB0</accession>
<comment type="caution">
    <text evidence="2">The sequence shown here is derived from an EMBL/GenBank/DDBJ whole genome shotgun (WGS) entry which is preliminary data.</text>
</comment>
<gene>
    <name evidence="2" type="ORF">GCM10023231_06510</name>
</gene>
<dbReference type="EMBL" id="BAABIQ010000003">
    <property type="protein sequence ID" value="GAA4781614.1"/>
    <property type="molecule type" value="Genomic_DNA"/>
</dbReference>
<dbReference type="InterPro" id="IPR005184">
    <property type="entry name" value="DUF306_Meta_HslJ"/>
</dbReference>
<dbReference type="InterPro" id="IPR038670">
    <property type="entry name" value="HslJ-like_sf"/>
</dbReference>
<organism evidence="2 3">
    <name type="scientific">Olivibacter ginsenosidimutans</name>
    <dbReference type="NCBI Taxonomy" id="1176537"/>
    <lineage>
        <taxon>Bacteria</taxon>
        <taxon>Pseudomonadati</taxon>
        <taxon>Bacteroidota</taxon>
        <taxon>Sphingobacteriia</taxon>
        <taxon>Sphingobacteriales</taxon>
        <taxon>Sphingobacteriaceae</taxon>
        <taxon>Olivibacter</taxon>
    </lineage>
</organism>
<sequence length="120" mass="13407">MIEKDQLAGTWELDYISGPRIAFEGLYPGKKPFLKIEVDRNQITGSTSCNRFFGPLHRTGNSINFKDGLGMTKMACPGQGEQTFLNSLQKIDTYAISNNGKTLNLLMGDIALMRFQRQGE</sequence>
<evidence type="ECO:0000313" key="3">
    <source>
        <dbReference type="Proteomes" id="UP001501411"/>
    </source>
</evidence>
<evidence type="ECO:0000313" key="2">
    <source>
        <dbReference type="EMBL" id="GAA4781614.1"/>
    </source>
</evidence>
<dbReference type="Proteomes" id="UP001501411">
    <property type="component" value="Unassembled WGS sequence"/>
</dbReference>
<keyword evidence="3" id="KW-1185">Reference proteome</keyword>
<dbReference type="Gene3D" id="2.40.128.270">
    <property type="match status" value="1"/>
</dbReference>